<name>A0ABV8AR12_9BACT</name>
<comment type="caution">
    <text evidence="1">The sequence shown here is derived from an EMBL/GenBank/DDBJ whole genome shotgun (WGS) entry which is preliminary data.</text>
</comment>
<organism evidence="1 2">
    <name type="scientific">Algoriphagus namhaensis</name>
    <dbReference type="NCBI Taxonomy" id="915353"/>
    <lineage>
        <taxon>Bacteria</taxon>
        <taxon>Pseudomonadati</taxon>
        <taxon>Bacteroidota</taxon>
        <taxon>Cytophagia</taxon>
        <taxon>Cytophagales</taxon>
        <taxon>Cyclobacteriaceae</taxon>
        <taxon>Algoriphagus</taxon>
    </lineage>
</organism>
<evidence type="ECO:0000313" key="2">
    <source>
        <dbReference type="Proteomes" id="UP001595805"/>
    </source>
</evidence>
<accession>A0ABV8AR12</accession>
<dbReference type="Pfam" id="PF13970">
    <property type="entry name" value="DUF4221"/>
    <property type="match status" value="1"/>
</dbReference>
<protein>
    <submittedName>
        <fullName evidence="1">DUF4221 family protein</fullName>
    </submittedName>
</protein>
<evidence type="ECO:0000313" key="1">
    <source>
        <dbReference type="EMBL" id="MFC3880060.1"/>
    </source>
</evidence>
<gene>
    <name evidence="1" type="ORF">ACFOSV_07730</name>
</gene>
<sequence length="382" mass="42925">MMKTKPLILLLAVLIFSCSEDKTSGENQTKNILEGLTYKVDTVVVDPGEELLNLQWGLRLAGLNESKSKIFLLNEVNTTLAEIDLDALKLAEIHQLEKEGPNGIGEYISDLSVLGGDRFMLSSFRSSGIFNTSGEKLADLNFSPKEIEGIESDDDMPMTNGLTINAEGTKAFALPGNFFEGTRDLAVVDVASKTGKLIDIPAMDIAGDFRIVLKSDEMMSVYVEEVEITPILDKFYITTSVSSDIYRYDPKLDSLELFSFTPTLFPSVKSGTVKNEVSSQEEFESEMQKLSTQVGFEKLLWDEESSRFYRFARKFYPREDEEAPRKVDVFLMALDKDLNLIGEIQLDDLKSVPSYPFFKDGELWSYVNVEDELGFAVFTFDF</sequence>
<dbReference type="Proteomes" id="UP001595805">
    <property type="component" value="Unassembled WGS sequence"/>
</dbReference>
<dbReference type="EMBL" id="JBHRZS010000006">
    <property type="protein sequence ID" value="MFC3880060.1"/>
    <property type="molecule type" value="Genomic_DNA"/>
</dbReference>
<dbReference type="PROSITE" id="PS51257">
    <property type="entry name" value="PROKAR_LIPOPROTEIN"/>
    <property type="match status" value="1"/>
</dbReference>
<proteinExistence type="predicted"/>
<dbReference type="InterPro" id="IPR025316">
    <property type="entry name" value="DUF4221"/>
</dbReference>
<dbReference type="RefSeq" id="WP_377905073.1">
    <property type="nucleotide sequence ID" value="NZ_JBHRZS010000006.1"/>
</dbReference>
<reference evidence="2" key="1">
    <citation type="journal article" date="2019" name="Int. J. Syst. Evol. Microbiol.">
        <title>The Global Catalogue of Microorganisms (GCM) 10K type strain sequencing project: providing services to taxonomists for standard genome sequencing and annotation.</title>
        <authorList>
            <consortium name="The Broad Institute Genomics Platform"/>
            <consortium name="The Broad Institute Genome Sequencing Center for Infectious Disease"/>
            <person name="Wu L."/>
            <person name="Ma J."/>
        </authorList>
    </citation>
    <scope>NUCLEOTIDE SEQUENCE [LARGE SCALE GENOMIC DNA]</scope>
    <source>
        <strain evidence="2">CCUG 60523</strain>
    </source>
</reference>
<keyword evidence="2" id="KW-1185">Reference proteome</keyword>